<feature type="transmembrane region" description="Helical" evidence="1">
    <location>
        <begin position="150"/>
        <end position="175"/>
    </location>
</feature>
<feature type="transmembrane region" description="Helical" evidence="1">
    <location>
        <begin position="107"/>
        <end position="130"/>
    </location>
</feature>
<evidence type="ECO:0000313" key="2">
    <source>
        <dbReference type="EMBL" id="KUG04276.1"/>
    </source>
</evidence>
<keyword evidence="1" id="KW-1133">Transmembrane helix</keyword>
<organism evidence="2">
    <name type="scientific">hydrocarbon metagenome</name>
    <dbReference type="NCBI Taxonomy" id="938273"/>
    <lineage>
        <taxon>unclassified sequences</taxon>
        <taxon>metagenomes</taxon>
        <taxon>ecological metagenomes</taxon>
    </lineage>
</organism>
<reference evidence="2" key="1">
    <citation type="journal article" date="2015" name="Proc. Natl. Acad. Sci. U.S.A.">
        <title>Networks of energetic and metabolic interactions define dynamics in microbial communities.</title>
        <authorList>
            <person name="Embree M."/>
            <person name="Liu J.K."/>
            <person name="Al-Bassam M.M."/>
            <person name="Zengler K."/>
        </authorList>
    </citation>
    <scope>NUCLEOTIDE SEQUENCE</scope>
</reference>
<evidence type="ECO:0000256" key="1">
    <source>
        <dbReference type="SAM" id="Phobius"/>
    </source>
</evidence>
<accession>A0A0W8E6J9</accession>
<keyword evidence="1" id="KW-0812">Transmembrane</keyword>
<sequence>MNKQDFISLLRKSLTDMGPEDVNDIIYDYEEHFNIGREEGQSEEDIALKLGNPTAIARQYRADYMVKQAEENKSTANIIRAVVAIIGLGLFNLIIVLGPFITVAALLASLFAVSLSMVVTGIGLFITVILHPLFTSTIDVSGLMLGNTQLIAAGLFGAVGIVSSGILLFIGTYYLSSLFYNLTLKYLKLNMSIVSNKEA</sequence>
<dbReference type="EMBL" id="LNQE01001853">
    <property type="protein sequence ID" value="KUG04276.1"/>
    <property type="molecule type" value="Genomic_DNA"/>
</dbReference>
<evidence type="ECO:0008006" key="3">
    <source>
        <dbReference type="Google" id="ProtNLM"/>
    </source>
</evidence>
<protein>
    <recommendedName>
        <fullName evidence="3">DUF1700 domain-containing protein</fullName>
    </recommendedName>
</protein>
<proteinExistence type="predicted"/>
<comment type="caution">
    <text evidence="2">The sequence shown here is derived from an EMBL/GenBank/DDBJ whole genome shotgun (WGS) entry which is preliminary data.</text>
</comment>
<gene>
    <name evidence="2" type="ORF">ASZ90_018283</name>
</gene>
<keyword evidence="1" id="KW-0472">Membrane</keyword>
<dbReference type="Pfam" id="PF22564">
    <property type="entry name" value="HAAS"/>
    <property type="match status" value="1"/>
</dbReference>
<name>A0A0W8E6J9_9ZZZZ</name>
<feature type="transmembrane region" description="Helical" evidence="1">
    <location>
        <begin position="78"/>
        <end position="101"/>
    </location>
</feature>
<dbReference type="AlphaFoldDB" id="A0A0W8E6J9"/>